<comment type="caution">
    <text evidence="8">The sequence shown here is derived from an EMBL/GenBank/DDBJ whole genome shotgun (WGS) entry which is preliminary data.</text>
</comment>
<dbReference type="Pfam" id="PF05078">
    <property type="entry name" value="DUF679"/>
    <property type="match status" value="1"/>
</dbReference>
<dbReference type="InterPro" id="IPR007770">
    <property type="entry name" value="DMP"/>
</dbReference>
<dbReference type="GO" id="GO:0010256">
    <property type="term" value="P:endomembrane system organization"/>
    <property type="evidence" value="ECO:0007669"/>
    <property type="project" value="TreeGrafter"/>
</dbReference>
<keyword evidence="9" id="KW-1185">Reference proteome</keyword>
<protein>
    <recommendedName>
        <fullName evidence="10">Secreted protein</fullName>
    </recommendedName>
</protein>
<evidence type="ECO:0000313" key="9">
    <source>
        <dbReference type="Proteomes" id="UP001162972"/>
    </source>
</evidence>
<dbReference type="GO" id="GO:0016020">
    <property type="term" value="C:membrane"/>
    <property type="evidence" value="ECO:0007669"/>
    <property type="project" value="UniProtKB-SubCell"/>
</dbReference>
<evidence type="ECO:0000256" key="1">
    <source>
        <dbReference type="ARBA" id="ARBA00004141"/>
    </source>
</evidence>
<dbReference type="Proteomes" id="UP001162972">
    <property type="component" value="Chromosome 1"/>
</dbReference>
<feature type="signal peptide" evidence="7">
    <location>
        <begin position="1"/>
        <end position="22"/>
    </location>
</feature>
<evidence type="ECO:0000256" key="5">
    <source>
        <dbReference type="ARBA" id="ARBA00023136"/>
    </source>
</evidence>
<evidence type="ECO:0000313" key="8">
    <source>
        <dbReference type="EMBL" id="KAJ6427739.1"/>
    </source>
</evidence>
<comment type="subcellular location">
    <subcellularLocation>
        <location evidence="1">Membrane</location>
        <topology evidence="1">Multi-pass membrane protein</topology>
    </subcellularLocation>
</comment>
<dbReference type="GO" id="GO:0005737">
    <property type="term" value="C:cytoplasm"/>
    <property type="evidence" value="ECO:0007669"/>
    <property type="project" value="UniProtKB-ARBA"/>
</dbReference>
<comment type="similarity">
    <text evidence="2">Belongs to the plant DMP1 protein family.</text>
</comment>
<organism evidence="8 9">
    <name type="scientific">Salix udensis</name>
    <dbReference type="NCBI Taxonomy" id="889485"/>
    <lineage>
        <taxon>Eukaryota</taxon>
        <taxon>Viridiplantae</taxon>
        <taxon>Streptophyta</taxon>
        <taxon>Embryophyta</taxon>
        <taxon>Tracheophyta</taxon>
        <taxon>Spermatophyta</taxon>
        <taxon>Magnoliopsida</taxon>
        <taxon>eudicotyledons</taxon>
        <taxon>Gunneridae</taxon>
        <taxon>Pentapetalae</taxon>
        <taxon>rosids</taxon>
        <taxon>fabids</taxon>
        <taxon>Malpighiales</taxon>
        <taxon>Salicaceae</taxon>
        <taxon>Saliceae</taxon>
        <taxon>Salix</taxon>
    </lineage>
</organism>
<accession>A0AAD6PFB2</accession>
<keyword evidence="7" id="KW-0732">Signal</keyword>
<gene>
    <name evidence="8" type="ORF">OIU84_023190</name>
</gene>
<evidence type="ECO:0000256" key="4">
    <source>
        <dbReference type="ARBA" id="ARBA00022989"/>
    </source>
</evidence>
<dbReference type="PANTHER" id="PTHR31621:SF1">
    <property type="entry name" value="PROTEIN DMP5"/>
    <property type="match status" value="1"/>
</dbReference>
<keyword evidence="3" id="KW-0812">Transmembrane</keyword>
<reference evidence="8 9" key="1">
    <citation type="journal article" date="2023" name="Int. J. Mol. Sci.">
        <title>De Novo Assembly and Annotation of 11 Diverse Shrub Willow (Salix) Genomes Reveals Novel Gene Organization in Sex-Linked Regions.</title>
        <authorList>
            <person name="Hyden B."/>
            <person name="Feng K."/>
            <person name="Yates T.B."/>
            <person name="Jawdy S."/>
            <person name="Cereghino C."/>
            <person name="Smart L.B."/>
            <person name="Muchero W."/>
        </authorList>
    </citation>
    <scope>NUCLEOTIDE SEQUENCE [LARGE SCALE GENOMIC DNA]</scope>
    <source>
        <tissue evidence="8">Shoot tip</tissue>
    </source>
</reference>
<evidence type="ECO:0008006" key="10">
    <source>
        <dbReference type="Google" id="ProtNLM"/>
    </source>
</evidence>
<name>A0AAD6PFB2_9ROSI</name>
<evidence type="ECO:0000256" key="7">
    <source>
        <dbReference type="SAM" id="SignalP"/>
    </source>
</evidence>
<evidence type="ECO:0000256" key="2">
    <source>
        <dbReference type="ARBA" id="ARBA00008707"/>
    </source>
</evidence>
<dbReference type="AlphaFoldDB" id="A0AAD6PFB2"/>
<evidence type="ECO:0000256" key="3">
    <source>
        <dbReference type="ARBA" id="ARBA00022692"/>
    </source>
</evidence>
<evidence type="ECO:0000256" key="6">
    <source>
        <dbReference type="SAM" id="MobiDB-lite"/>
    </source>
</evidence>
<feature type="chain" id="PRO_5041951085" description="Secreted protein" evidence="7">
    <location>
        <begin position="23"/>
        <end position="135"/>
    </location>
</feature>
<keyword evidence="4" id="KW-1133">Transmembrane helix</keyword>
<keyword evidence="5" id="KW-0472">Membrane</keyword>
<feature type="region of interest" description="Disordered" evidence="6">
    <location>
        <begin position="62"/>
        <end position="112"/>
    </location>
</feature>
<dbReference type="EMBL" id="JAPFFJ010000005">
    <property type="protein sequence ID" value="KAJ6427739.1"/>
    <property type="molecule type" value="Genomic_DNA"/>
</dbReference>
<sequence length="135" mass="15255">MRFVDVVHAVLSVVVFISVAMRDKNVSSCLYPVPEHETQEVLAILPPICSWLACRVKADRDQRHRVAESGQRQRPPRHRVAESGQRQRPPRHRVAESGQRQRPAAPSSQTEISSIQFEFAASESFVPCFFPNGHS</sequence>
<dbReference type="PANTHER" id="PTHR31621">
    <property type="entry name" value="PROTEIN DMP3"/>
    <property type="match status" value="1"/>
</dbReference>
<proteinExistence type="inferred from homology"/>